<dbReference type="EMBL" id="UYSG01002723">
    <property type="protein sequence ID" value="VDL57701.1"/>
    <property type="molecule type" value="Genomic_DNA"/>
</dbReference>
<sequence length="156" mass="17831">MKCLQDVRGCSIRANWQIGEKNNGNLTRVPACISNVVHTETQGRDTTEIIWNADTNYSKLCKDNRPGELDSKTRESRRIIQRKLDRRRTDALNNAYAELRALLPLVPQDTKLTKLRTLLGAIAYIKQLMALIYNGDAASYQTPQNLYSSYSWMPKL</sequence>
<reference evidence="2 4" key="2">
    <citation type="submission" date="2018-11" db="EMBL/GenBank/DDBJ databases">
        <authorList>
            <consortium name="Pathogen Informatics"/>
        </authorList>
    </citation>
    <scope>NUCLEOTIDE SEQUENCE [LARGE SCALE GENOMIC DNA]</scope>
</reference>
<dbReference type="EMBL" id="CABIJS010000009">
    <property type="protein sequence ID" value="VUZ38899.1"/>
    <property type="molecule type" value="Genomic_DNA"/>
</dbReference>
<reference evidence="6" key="1">
    <citation type="submission" date="2017-02" db="UniProtKB">
        <authorList>
            <consortium name="WormBaseParasite"/>
        </authorList>
    </citation>
    <scope>IDENTIFICATION</scope>
</reference>
<keyword evidence="5" id="KW-1185">Reference proteome</keyword>
<gene>
    <name evidence="2" type="ORF">HDID_LOCUS5383</name>
    <name evidence="3" type="ORF">WMSIL1_LOCUS291</name>
</gene>
<dbReference type="PANTHER" id="PTHR23349:SF111">
    <property type="entry name" value="BHLH DOMAIN-CONTAINING PROTEIN"/>
    <property type="match status" value="1"/>
</dbReference>
<dbReference type="InterPro" id="IPR036638">
    <property type="entry name" value="HLH_DNA-bd_sf"/>
</dbReference>
<dbReference type="STRING" id="6216.A0A0R3SKC0"/>
<dbReference type="PROSITE" id="PS50888">
    <property type="entry name" value="BHLH"/>
    <property type="match status" value="1"/>
</dbReference>
<protein>
    <submittedName>
        <fullName evidence="6">BHLH domain-containing protein</fullName>
    </submittedName>
</protein>
<dbReference type="Proteomes" id="UP000274504">
    <property type="component" value="Unassembled WGS sequence"/>
</dbReference>
<dbReference type="SMART" id="SM00353">
    <property type="entry name" value="HLH"/>
    <property type="match status" value="1"/>
</dbReference>
<evidence type="ECO:0000313" key="6">
    <source>
        <dbReference type="WBParaSite" id="HDID_0000538501-mRNA-1"/>
    </source>
</evidence>
<evidence type="ECO:0000313" key="5">
    <source>
        <dbReference type="Proteomes" id="UP000321570"/>
    </source>
</evidence>
<name>A0A0R3SKC0_HYMDI</name>
<dbReference type="GO" id="GO:0046983">
    <property type="term" value="F:protein dimerization activity"/>
    <property type="evidence" value="ECO:0007669"/>
    <property type="project" value="InterPro"/>
</dbReference>
<proteinExistence type="predicted"/>
<dbReference type="InterPro" id="IPR011598">
    <property type="entry name" value="bHLH_dom"/>
</dbReference>
<dbReference type="GO" id="GO:0000977">
    <property type="term" value="F:RNA polymerase II transcription regulatory region sequence-specific DNA binding"/>
    <property type="evidence" value="ECO:0007669"/>
    <property type="project" value="TreeGrafter"/>
</dbReference>
<dbReference type="GO" id="GO:0000981">
    <property type="term" value="F:DNA-binding transcription factor activity, RNA polymerase II-specific"/>
    <property type="evidence" value="ECO:0007669"/>
    <property type="project" value="TreeGrafter"/>
</dbReference>
<dbReference type="SUPFAM" id="SSF47459">
    <property type="entry name" value="HLH, helix-loop-helix DNA-binding domain"/>
    <property type="match status" value="1"/>
</dbReference>
<dbReference type="OrthoDB" id="6233288at2759"/>
<dbReference type="AlphaFoldDB" id="A0A0R3SKC0"/>
<dbReference type="PANTHER" id="PTHR23349">
    <property type="entry name" value="BASIC HELIX-LOOP-HELIX TRANSCRIPTION FACTOR, TWIST"/>
    <property type="match status" value="1"/>
</dbReference>
<evidence type="ECO:0000313" key="2">
    <source>
        <dbReference type="EMBL" id="VDL57701.1"/>
    </source>
</evidence>
<dbReference type="InterPro" id="IPR050283">
    <property type="entry name" value="E-box_TF_Regulators"/>
</dbReference>
<evidence type="ECO:0000259" key="1">
    <source>
        <dbReference type="PROSITE" id="PS50888"/>
    </source>
</evidence>
<dbReference type="WBParaSite" id="HDID_0000538501-mRNA-1">
    <property type="protein sequence ID" value="HDID_0000538501-mRNA-1"/>
    <property type="gene ID" value="HDID_0000538501"/>
</dbReference>
<evidence type="ECO:0000313" key="3">
    <source>
        <dbReference type="EMBL" id="VUZ38899.1"/>
    </source>
</evidence>
<dbReference type="GO" id="GO:0032502">
    <property type="term" value="P:developmental process"/>
    <property type="evidence" value="ECO:0007669"/>
    <property type="project" value="TreeGrafter"/>
</dbReference>
<dbReference type="Pfam" id="PF00010">
    <property type="entry name" value="HLH"/>
    <property type="match status" value="1"/>
</dbReference>
<dbReference type="Gene3D" id="4.10.280.10">
    <property type="entry name" value="Helix-loop-helix DNA-binding domain"/>
    <property type="match status" value="1"/>
</dbReference>
<feature type="domain" description="BHLH" evidence="1">
    <location>
        <begin position="76"/>
        <end position="128"/>
    </location>
</feature>
<accession>A0A0R3SKC0</accession>
<dbReference type="Proteomes" id="UP000321570">
    <property type="component" value="Unassembled WGS sequence"/>
</dbReference>
<evidence type="ECO:0000313" key="4">
    <source>
        <dbReference type="Proteomes" id="UP000274504"/>
    </source>
</evidence>
<organism evidence="6">
    <name type="scientific">Hymenolepis diminuta</name>
    <name type="common">Rat tapeworm</name>
    <dbReference type="NCBI Taxonomy" id="6216"/>
    <lineage>
        <taxon>Eukaryota</taxon>
        <taxon>Metazoa</taxon>
        <taxon>Spiralia</taxon>
        <taxon>Lophotrochozoa</taxon>
        <taxon>Platyhelminthes</taxon>
        <taxon>Cestoda</taxon>
        <taxon>Eucestoda</taxon>
        <taxon>Cyclophyllidea</taxon>
        <taxon>Hymenolepididae</taxon>
        <taxon>Hymenolepis</taxon>
    </lineage>
</organism>
<reference evidence="3 5" key="3">
    <citation type="submission" date="2019-07" db="EMBL/GenBank/DDBJ databases">
        <authorList>
            <person name="Jastrzebski P J."/>
            <person name="Paukszto L."/>
            <person name="Jastrzebski P J."/>
        </authorList>
    </citation>
    <scope>NUCLEOTIDE SEQUENCE [LARGE SCALE GENOMIC DNA]</scope>
    <source>
        <strain evidence="3 5">WMS-il1</strain>
    </source>
</reference>